<evidence type="ECO:0000313" key="7">
    <source>
        <dbReference type="EMBL" id="CRL04838.1"/>
    </source>
</evidence>
<evidence type="ECO:0000256" key="3">
    <source>
        <dbReference type="ARBA" id="ARBA00022771"/>
    </source>
</evidence>
<evidence type="ECO:0000256" key="2">
    <source>
        <dbReference type="ARBA" id="ARBA00022737"/>
    </source>
</evidence>
<evidence type="ECO:0000256" key="1">
    <source>
        <dbReference type="ARBA" id="ARBA00022723"/>
    </source>
</evidence>
<dbReference type="Pfam" id="PF00096">
    <property type="entry name" value="zf-C2H2"/>
    <property type="match status" value="1"/>
</dbReference>
<evidence type="ECO:0000259" key="6">
    <source>
        <dbReference type="PROSITE" id="PS50157"/>
    </source>
</evidence>
<dbReference type="STRING" id="568069.A0A1J1J0A5"/>
<dbReference type="GO" id="GO:0008270">
    <property type="term" value="F:zinc ion binding"/>
    <property type="evidence" value="ECO:0007669"/>
    <property type="project" value="UniProtKB-KW"/>
</dbReference>
<feature type="domain" description="C2H2-type" evidence="6">
    <location>
        <begin position="379"/>
        <end position="406"/>
    </location>
</feature>
<sequence>MKLTDVCRLCLIKKKELFFPIDKEFEKKFYEITNLNITIPDNHEQKSNFPSEVCIPCIKEFDQHYNKHCLYRNGLIENQKRLNKLLGNNSEVSQIKDNIKHETQQEDEIYFELEDNEEYELESLQEANEMTKSEEELHDDSVSYSCENYDECENTPEDTFETELEEQEVDINNSATEVEENFNDEEHQSQNENETFIEQLDDNYEEQEEGCDEFEVCIATTDRDEEIIVYDQDIAMEELPSKVKRKYVKRPKDTPKPFRCWIKNCGIEFSFRTTMKRHMYTVHSLDCDSNTCFVCGSRFGSSADFLAHMKTHTRKAQCDICKCTFTDDKSLQRHISKNHTKGQDERKFACEICGARFKRKEHVSSHLVYRHSSKDDRKFFCKECPSTFLTKQDLRNHEKSHQQVKIKCEYCPYDCRDLKSIRRHCEKLHNTNKIYKCACDKMFEAYRDLQSHKRRCSGAALIDSTTDY</sequence>
<dbReference type="PROSITE" id="PS00028">
    <property type="entry name" value="ZINC_FINGER_C2H2_1"/>
    <property type="match status" value="6"/>
</dbReference>
<keyword evidence="2" id="KW-0677">Repeat</keyword>
<gene>
    <name evidence="7" type="ORF">CLUMA_CG017891</name>
</gene>
<dbReference type="SUPFAM" id="SSF57667">
    <property type="entry name" value="beta-beta-alpha zinc fingers"/>
    <property type="match status" value="3"/>
</dbReference>
<dbReference type="Pfam" id="PF12874">
    <property type="entry name" value="zf-met"/>
    <property type="match status" value="1"/>
</dbReference>
<dbReference type="PROSITE" id="PS50157">
    <property type="entry name" value="ZINC_FINGER_C2H2_2"/>
    <property type="match status" value="5"/>
</dbReference>
<keyword evidence="8" id="KW-1185">Reference proteome</keyword>
<feature type="domain" description="C2H2-type" evidence="6">
    <location>
        <begin position="258"/>
        <end position="284"/>
    </location>
</feature>
<reference evidence="7 8" key="1">
    <citation type="submission" date="2015-04" db="EMBL/GenBank/DDBJ databases">
        <authorList>
            <person name="Syromyatnikov M.Y."/>
            <person name="Popov V.N."/>
        </authorList>
    </citation>
    <scope>NUCLEOTIDE SEQUENCE [LARGE SCALE GENOMIC DNA]</scope>
</reference>
<evidence type="ECO:0000313" key="8">
    <source>
        <dbReference type="Proteomes" id="UP000183832"/>
    </source>
</evidence>
<feature type="domain" description="C2H2-type" evidence="6">
    <location>
        <begin position="316"/>
        <end position="344"/>
    </location>
</feature>
<dbReference type="SMART" id="SM00355">
    <property type="entry name" value="ZnF_C2H2"/>
    <property type="match status" value="6"/>
</dbReference>
<evidence type="ECO:0000256" key="4">
    <source>
        <dbReference type="ARBA" id="ARBA00022833"/>
    </source>
</evidence>
<dbReference type="PANTHER" id="PTHR24379:SF121">
    <property type="entry name" value="C2H2-TYPE DOMAIN-CONTAINING PROTEIN"/>
    <property type="match status" value="1"/>
</dbReference>
<keyword evidence="4" id="KW-0862">Zinc</keyword>
<feature type="domain" description="C2H2-type" evidence="6">
    <location>
        <begin position="290"/>
        <end position="317"/>
    </location>
</feature>
<dbReference type="InterPro" id="IPR036236">
    <property type="entry name" value="Znf_C2H2_sf"/>
</dbReference>
<feature type="domain" description="C2H2-type" evidence="6">
    <location>
        <begin position="348"/>
        <end position="376"/>
    </location>
</feature>
<dbReference type="OrthoDB" id="7757024at2759"/>
<organism evidence="7 8">
    <name type="scientific">Clunio marinus</name>
    <dbReference type="NCBI Taxonomy" id="568069"/>
    <lineage>
        <taxon>Eukaryota</taxon>
        <taxon>Metazoa</taxon>
        <taxon>Ecdysozoa</taxon>
        <taxon>Arthropoda</taxon>
        <taxon>Hexapoda</taxon>
        <taxon>Insecta</taxon>
        <taxon>Pterygota</taxon>
        <taxon>Neoptera</taxon>
        <taxon>Endopterygota</taxon>
        <taxon>Diptera</taxon>
        <taxon>Nematocera</taxon>
        <taxon>Chironomoidea</taxon>
        <taxon>Chironomidae</taxon>
        <taxon>Clunio</taxon>
    </lineage>
</organism>
<dbReference type="EMBL" id="CVRI01000063">
    <property type="protein sequence ID" value="CRL04838.1"/>
    <property type="molecule type" value="Genomic_DNA"/>
</dbReference>
<dbReference type="PANTHER" id="PTHR24379">
    <property type="entry name" value="KRAB AND ZINC FINGER DOMAIN-CONTAINING"/>
    <property type="match status" value="1"/>
</dbReference>
<keyword evidence="1" id="KW-0479">Metal-binding</keyword>
<evidence type="ECO:0000256" key="5">
    <source>
        <dbReference type="PROSITE-ProRule" id="PRU00042"/>
    </source>
</evidence>
<proteinExistence type="predicted"/>
<accession>A0A1J1J0A5</accession>
<name>A0A1J1J0A5_9DIPT</name>
<dbReference type="AlphaFoldDB" id="A0A1J1J0A5"/>
<keyword evidence="3 5" id="KW-0863">Zinc-finger</keyword>
<dbReference type="Gene3D" id="3.30.160.60">
    <property type="entry name" value="Classic Zinc Finger"/>
    <property type="match status" value="4"/>
</dbReference>
<protein>
    <submittedName>
        <fullName evidence="7">CLUMA_CG017891, isoform A</fullName>
    </submittedName>
</protein>
<dbReference type="InterPro" id="IPR013087">
    <property type="entry name" value="Znf_C2H2_type"/>
</dbReference>
<dbReference type="Proteomes" id="UP000183832">
    <property type="component" value="Unassembled WGS sequence"/>
</dbReference>